<dbReference type="Pfam" id="PF13813">
    <property type="entry name" value="MBOAT_2"/>
    <property type="match status" value="1"/>
</dbReference>
<evidence type="ECO:0000256" key="4">
    <source>
        <dbReference type="ARBA" id="ARBA00022679"/>
    </source>
</evidence>
<organism evidence="10 11">
    <name type="scientific">Piloderma croceum (strain F 1598)</name>
    <dbReference type="NCBI Taxonomy" id="765440"/>
    <lineage>
        <taxon>Eukaryota</taxon>
        <taxon>Fungi</taxon>
        <taxon>Dikarya</taxon>
        <taxon>Basidiomycota</taxon>
        <taxon>Agaricomycotina</taxon>
        <taxon>Agaricomycetes</taxon>
        <taxon>Agaricomycetidae</taxon>
        <taxon>Atheliales</taxon>
        <taxon>Atheliaceae</taxon>
        <taxon>Piloderma</taxon>
    </lineage>
</organism>
<name>A0A0C3G1C7_PILCF</name>
<dbReference type="InParanoid" id="A0A0C3G1C7"/>
<gene>
    <name evidence="10" type="ORF">PILCRDRAFT_812872</name>
</gene>
<dbReference type="Proteomes" id="UP000054166">
    <property type="component" value="Unassembled WGS sequence"/>
</dbReference>
<evidence type="ECO:0000313" key="10">
    <source>
        <dbReference type="EMBL" id="KIM90060.1"/>
    </source>
</evidence>
<keyword evidence="5 8" id="KW-0812">Transmembrane</keyword>
<evidence type="ECO:0000256" key="7">
    <source>
        <dbReference type="ARBA" id="ARBA00023136"/>
    </source>
</evidence>
<reference evidence="10 11" key="1">
    <citation type="submission" date="2014-04" db="EMBL/GenBank/DDBJ databases">
        <authorList>
            <consortium name="DOE Joint Genome Institute"/>
            <person name="Kuo A."/>
            <person name="Tarkka M."/>
            <person name="Buscot F."/>
            <person name="Kohler A."/>
            <person name="Nagy L.G."/>
            <person name="Floudas D."/>
            <person name="Copeland A."/>
            <person name="Barry K.W."/>
            <person name="Cichocki N."/>
            <person name="Veneault-Fourrey C."/>
            <person name="LaButti K."/>
            <person name="Lindquist E.A."/>
            <person name="Lipzen A."/>
            <person name="Lundell T."/>
            <person name="Morin E."/>
            <person name="Murat C."/>
            <person name="Sun H."/>
            <person name="Tunlid A."/>
            <person name="Henrissat B."/>
            <person name="Grigoriev I.V."/>
            <person name="Hibbett D.S."/>
            <person name="Martin F."/>
            <person name="Nordberg H.P."/>
            <person name="Cantor M.N."/>
            <person name="Hua S.X."/>
        </authorList>
    </citation>
    <scope>NUCLEOTIDE SEQUENCE [LARGE SCALE GENOMIC DNA]</scope>
    <source>
        <strain evidence="10 11">F 1598</strain>
    </source>
</reference>
<dbReference type="PANTHER" id="PTHR31595:SF57">
    <property type="entry name" value="OS04G0481900 PROTEIN"/>
    <property type="match status" value="1"/>
</dbReference>
<evidence type="ECO:0000256" key="3">
    <source>
        <dbReference type="ARBA" id="ARBA00007282"/>
    </source>
</evidence>
<dbReference type="STRING" id="765440.A0A0C3G1C7"/>
<proteinExistence type="inferred from homology"/>
<evidence type="ECO:0000256" key="8">
    <source>
        <dbReference type="SAM" id="Phobius"/>
    </source>
</evidence>
<feature type="transmembrane region" description="Helical" evidence="8">
    <location>
        <begin position="337"/>
        <end position="358"/>
    </location>
</feature>
<dbReference type="EMBL" id="KN832974">
    <property type="protein sequence ID" value="KIM90060.1"/>
    <property type="molecule type" value="Genomic_DNA"/>
</dbReference>
<dbReference type="HOGENOM" id="CLU_032731_1_1_1"/>
<evidence type="ECO:0000259" key="9">
    <source>
        <dbReference type="Pfam" id="PF13813"/>
    </source>
</evidence>
<reference evidence="11" key="2">
    <citation type="submission" date="2015-01" db="EMBL/GenBank/DDBJ databases">
        <title>Evolutionary Origins and Diversification of the Mycorrhizal Mutualists.</title>
        <authorList>
            <consortium name="DOE Joint Genome Institute"/>
            <consortium name="Mycorrhizal Genomics Consortium"/>
            <person name="Kohler A."/>
            <person name="Kuo A."/>
            <person name="Nagy L.G."/>
            <person name="Floudas D."/>
            <person name="Copeland A."/>
            <person name="Barry K.W."/>
            <person name="Cichocki N."/>
            <person name="Veneault-Fourrey C."/>
            <person name="LaButti K."/>
            <person name="Lindquist E.A."/>
            <person name="Lipzen A."/>
            <person name="Lundell T."/>
            <person name="Morin E."/>
            <person name="Murat C."/>
            <person name="Riley R."/>
            <person name="Ohm R."/>
            <person name="Sun H."/>
            <person name="Tunlid A."/>
            <person name="Henrissat B."/>
            <person name="Grigoriev I.V."/>
            <person name="Hibbett D.S."/>
            <person name="Martin F."/>
        </authorList>
    </citation>
    <scope>NUCLEOTIDE SEQUENCE [LARGE SCALE GENOMIC DNA]</scope>
    <source>
        <strain evidence="11">F 1598</strain>
    </source>
</reference>
<dbReference type="InterPro" id="IPR044851">
    <property type="entry name" value="Wax_synthase"/>
</dbReference>
<comment type="similarity">
    <text evidence="3">Belongs to the wax synthase family.</text>
</comment>
<dbReference type="GO" id="GO:0008374">
    <property type="term" value="F:O-acyltransferase activity"/>
    <property type="evidence" value="ECO:0007669"/>
    <property type="project" value="InterPro"/>
</dbReference>
<evidence type="ECO:0000313" key="11">
    <source>
        <dbReference type="Proteomes" id="UP000054166"/>
    </source>
</evidence>
<feature type="transmembrane region" description="Helical" evidence="8">
    <location>
        <begin position="24"/>
        <end position="49"/>
    </location>
</feature>
<dbReference type="AlphaFoldDB" id="A0A0C3G1C7"/>
<dbReference type="PANTHER" id="PTHR31595">
    <property type="entry name" value="LONG-CHAIN-ALCOHOL O-FATTY-ACYLTRANSFERASE 3-RELATED"/>
    <property type="match status" value="1"/>
</dbReference>
<accession>A0A0C3G1C7</accession>
<dbReference type="GO" id="GO:0006629">
    <property type="term" value="P:lipid metabolic process"/>
    <property type="evidence" value="ECO:0007669"/>
    <property type="project" value="InterPro"/>
</dbReference>
<keyword evidence="6 8" id="KW-1133">Transmembrane helix</keyword>
<dbReference type="InterPro" id="IPR032805">
    <property type="entry name" value="Wax_synthase_dom"/>
</dbReference>
<dbReference type="OrthoDB" id="1077582at2759"/>
<keyword evidence="7 8" id="KW-0472">Membrane</keyword>
<evidence type="ECO:0000256" key="6">
    <source>
        <dbReference type="ARBA" id="ARBA00022989"/>
    </source>
</evidence>
<sequence length="397" mass="44633">MTSPAGTSQRPELPFGSFIILPDLFLALVIALRPGVALRIIAFAAYVYVNVKGLSFTTGDAFRNYGIGSVFSSQISTAVHFFWLHDPLSEFRHELDQVSPQSMPLWRRVYWAMCVLHSPRGIGWNNEVPKLPPRPTESKWTFVRSALMRAVGYFLLLDLSQSYIHFNPLFSLTGDDVLSITAQGYILRCANIIAWAAVPYTQLNIQYNLLASLAVAVGFSEPKYWTPLYGSLMDAYTLRRFWGRTWHQLFRRITTSMGQFCSRSLGCSPNSMTALLFQLFVGFMASGFMHSGGDAMVGMQHLWASLPFFLAQPVAITLETAVIGIARHAGYTRSNIWLRLVGYAWVFLWFSISVPWLIDWAVSAGLGHCEVLPISPIRSTIHALQQFTGVWILTNQK</sequence>
<comment type="subcellular location">
    <subcellularLocation>
        <location evidence="1">Membrane</location>
        <topology evidence="1">Multi-pass membrane protein</topology>
    </subcellularLocation>
</comment>
<evidence type="ECO:0000256" key="2">
    <source>
        <dbReference type="ARBA" id="ARBA00005179"/>
    </source>
</evidence>
<dbReference type="GO" id="GO:0016020">
    <property type="term" value="C:membrane"/>
    <property type="evidence" value="ECO:0007669"/>
    <property type="project" value="UniProtKB-SubCell"/>
</dbReference>
<evidence type="ECO:0000256" key="1">
    <source>
        <dbReference type="ARBA" id="ARBA00004141"/>
    </source>
</evidence>
<protein>
    <recommendedName>
        <fullName evidence="9">Wax synthase domain-containing protein</fullName>
    </recommendedName>
</protein>
<comment type="pathway">
    <text evidence="2">Secondary metabolite biosynthesis.</text>
</comment>
<keyword evidence="4" id="KW-0808">Transferase</keyword>
<feature type="transmembrane region" description="Helical" evidence="8">
    <location>
        <begin position="302"/>
        <end position="325"/>
    </location>
</feature>
<feature type="domain" description="Wax synthase" evidence="9">
    <location>
        <begin position="225"/>
        <end position="310"/>
    </location>
</feature>
<keyword evidence="11" id="KW-1185">Reference proteome</keyword>
<evidence type="ECO:0000256" key="5">
    <source>
        <dbReference type="ARBA" id="ARBA00022692"/>
    </source>
</evidence>